<reference evidence="1" key="1">
    <citation type="submission" date="2021-02" db="EMBL/GenBank/DDBJ databases">
        <authorList>
            <person name="Nowell W R."/>
        </authorList>
    </citation>
    <scope>NUCLEOTIDE SEQUENCE</scope>
</reference>
<proteinExistence type="predicted"/>
<name>A0A8S3H433_9BILA</name>
<accession>A0A8S3H433</accession>
<evidence type="ECO:0000313" key="2">
    <source>
        <dbReference type="Proteomes" id="UP000681967"/>
    </source>
</evidence>
<comment type="caution">
    <text evidence="1">The sequence shown here is derived from an EMBL/GenBank/DDBJ whole genome shotgun (WGS) entry which is preliminary data.</text>
</comment>
<protein>
    <submittedName>
        <fullName evidence="1">Uncharacterized protein</fullName>
    </submittedName>
</protein>
<dbReference type="Proteomes" id="UP000681967">
    <property type="component" value="Unassembled WGS sequence"/>
</dbReference>
<feature type="non-terminal residue" evidence="1">
    <location>
        <position position="40"/>
    </location>
</feature>
<gene>
    <name evidence="1" type="ORF">BYL167_LOCUS78402</name>
</gene>
<dbReference type="EMBL" id="CAJOBH010287716">
    <property type="protein sequence ID" value="CAF5177278.1"/>
    <property type="molecule type" value="Genomic_DNA"/>
</dbReference>
<organism evidence="1 2">
    <name type="scientific">Rotaria magnacalcarata</name>
    <dbReference type="NCBI Taxonomy" id="392030"/>
    <lineage>
        <taxon>Eukaryota</taxon>
        <taxon>Metazoa</taxon>
        <taxon>Spiralia</taxon>
        <taxon>Gnathifera</taxon>
        <taxon>Rotifera</taxon>
        <taxon>Eurotatoria</taxon>
        <taxon>Bdelloidea</taxon>
        <taxon>Philodinida</taxon>
        <taxon>Philodinidae</taxon>
        <taxon>Rotaria</taxon>
    </lineage>
</organism>
<sequence length="40" mass="4513">MFIIGVLNSNIDSTNDNRNYVIDANEIFDALKQAKILEAE</sequence>
<evidence type="ECO:0000313" key="1">
    <source>
        <dbReference type="EMBL" id="CAF5177278.1"/>
    </source>
</evidence>
<dbReference type="AlphaFoldDB" id="A0A8S3H433"/>